<comment type="caution">
    <text evidence="5">The sequence shown here is derived from an EMBL/GenBank/DDBJ whole genome shotgun (WGS) entry which is preliminary data.</text>
</comment>
<dbReference type="Gene3D" id="3.40.50.2000">
    <property type="entry name" value="Glycogen Phosphorylase B"/>
    <property type="match status" value="2"/>
</dbReference>
<keyword evidence="2 5" id="KW-0328">Glycosyltransferase</keyword>
<dbReference type="InterPro" id="IPR028098">
    <property type="entry name" value="Glyco_trans_4-like_N"/>
</dbReference>
<dbReference type="GO" id="GO:0004373">
    <property type="term" value="F:alpha-1,4-glucan glucosyltransferase (UDP-glucose donor) activity"/>
    <property type="evidence" value="ECO:0007669"/>
    <property type="project" value="UniProtKB-EC"/>
</dbReference>
<feature type="domain" description="Glycosyltransferase subfamily 4-like N-terminal" evidence="4">
    <location>
        <begin position="17"/>
        <end position="177"/>
    </location>
</feature>
<dbReference type="PANTHER" id="PTHR45947">
    <property type="entry name" value="SULFOQUINOVOSYL TRANSFERASE SQD2"/>
    <property type="match status" value="1"/>
</dbReference>
<evidence type="ECO:0000256" key="3">
    <source>
        <dbReference type="ARBA" id="ARBA00022679"/>
    </source>
</evidence>
<keyword evidence="6" id="KW-1185">Reference proteome</keyword>
<evidence type="ECO:0000313" key="6">
    <source>
        <dbReference type="Proteomes" id="UP001549307"/>
    </source>
</evidence>
<protein>
    <recommendedName>
        <fullName evidence="1">D-inositol 3-phosphate glycosyltransferase</fullName>
    </recommendedName>
</protein>
<dbReference type="PANTHER" id="PTHR45947:SF3">
    <property type="entry name" value="SULFOQUINOVOSYL TRANSFERASE SQD2"/>
    <property type="match status" value="1"/>
</dbReference>
<evidence type="ECO:0000256" key="2">
    <source>
        <dbReference type="ARBA" id="ARBA00022676"/>
    </source>
</evidence>
<dbReference type="EMBL" id="JBEPSN010000005">
    <property type="protein sequence ID" value="MET4540490.1"/>
    <property type="molecule type" value="Genomic_DNA"/>
</dbReference>
<name>A0ABV2P6T9_9MICC</name>
<gene>
    <name evidence="5" type="ORF">ABIE37_002277</name>
</gene>
<dbReference type="GeneID" id="92753218"/>
<sequence length="381" mass="42413">MRVLHLGFEDPRMPGAGGGSVRTHEINRRLAGKDYHITVLTTRYPGWTERVEDGVHYVPIGFGSGRNRLTRLVAYVARLPFEVSRRRSSVDLVVEDFFAPFSTMAAPLWTQRPTIGVVQWLHARDKARQYKLPLHWMERLGVRKHRRLIAVSQGIAERLKKLNPDVHVDVIGNGVDPCVWSNPPRVGKDVLFIGRLEYGHKGLDLLLQAWSQACSRVEGNLLIAGTGPDEDRLRAAVKEAGLSERVQLLGWLSGERKFKTISEARLVVVPSRHETFGLVAIDALASGTPVIAFDIPCLREILPAGTGWLVTPFDVTAFAHQIATRYSQPGLEQVAAEGRLFAAGYDWDALADLQAQAYVTALGDLNTSQPRQELLRRAERA</sequence>
<evidence type="ECO:0000256" key="1">
    <source>
        <dbReference type="ARBA" id="ARBA00021292"/>
    </source>
</evidence>
<reference evidence="5 6" key="1">
    <citation type="submission" date="2024-06" db="EMBL/GenBank/DDBJ databases">
        <title>Sorghum-associated microbial communities from plants grown in Nebraska, USA.</title>
        <authorList>
            <person name="Schachtman D."/>
        </authorList>
    </citation>
    <scope>NUCLEOTIDE SEQUENCE [LARGE SCALE GENOMIC DNA]</scope>
    <source>
        <strain evidence="5 6">3552</strain>
    </source>
</reference>
<dbReference type="SUPFAM" id="SSF53756">
    <property type="entry name" value="UDP-Glycosyltransferase/glycogen phosphorylase"/>
    <property type="match status" value="1"/>
</dbReference>
<accession>A0ABV2P6T9</accession>
<evidence type="ECO:0000259" key="4">
    <source>
        <dbReference type="Pfam" id="PF13439"/>
    </source>
</evidence>
<dbReference type="InterPro" id="IPR050194">
    <property type="entry name" value="Glycosyltransferase_grp1"/>
</dbReference>
<organism evidence="5 6">
    <name type="scientific">Arthrobacter bambusae</name>
    <dbReference type="NCBI Taxonomy" id="1338426"/>
    <lineage>
        <taxon>Bacteria</taxon>
        <taxon>Bacillati</taxon>
        <taxon>Actinomycetota</taxon>
        <taxon>Actinomycetes</taxon>
        <taxon>Micrococcales</taxon>
        <taxon>Micrococcaceae</taxon>
        <taxon>Arthrobacter</taxon>
    </lineage>
</organism>
<evidence type="ECO:0000313" key="5">
    <source>
        <dbReference type="EMBL" id="MET4540490.1"/>
    </source>
</evidence>
<dbReference type="Proteomes" id="UP001549307">
    <property type="component" value="Unassembled WGS sequence"/>
</dbReference>
<dbReference type="CDD" id="cd03801">
    <property type="entry name" value="GT4_PimA-like"/>
    <property type="match status" value="1"/>
</dbReference>
<proteinExistence type="predicted"/>
<dbReference type="Pfam" id="PF13439">
    <property type="entry name" value="Glyco_transf_4"/>
    <property type="match status" value="1"/>
</dbReference>
<dbReference type="Pfam" id="PF13692">
    <property type="entry name" value="Glyco_trans_1_4"/>
    <property type="match status" value="1"/>
</dbReference>
<keyword evidence="3 5" id="KW-0808">Transferase</keyword>
<dbReference type="RefSeq" id="WP_354229563.1">
    <property type="nucleotide sequence ID" value="NZ_JBEPSN010000005.1"/>
</dbReference>